<dbReference type="InterPro" id="IPR004089">
    <property type="entry name" value="MCPsignal_dom"/>
</dbReference>
<dbReference type="Gene3D" id="1.20.120.30">
    <property type="entry name" value="Aspartate receptor, ligand-binding domain"/>
    <property type="match status" value="1"/>
</dbReference>
<organism evidence="16 17">
    <name type="scientific">Methylobacillus methanolivorans</name>
    <dbReference type="NCBI Taxonomy" id="1848927"/>
    <lineage>
        <taxon>Bacteria</taxon>
        <taxon>Pseudomonadati</taxon>
        <taxon>Pseudomonadota</taxon>
        <taxon>Betaproteobacteria</taxon>
        <taxon>Nitrosomonadales</taxon>
        <taxon>Methylophilaceae</taxon>
        <taxon>Methylobacillus</taxon>
    </lineage>
</organism>
<sequence>MKQYLRDITVHRMVLIVLAFISIMILTLSGVGLKGVTTAGHELDLSYSMLQQTRTLAQVNDQLLRARLRIVRLAESLEVGDHAASQEEARSVKEALGQANHGFDDFMQHAASVDAGQIQQLKAHYNALVDEGLGTLLELLEQGNLAQYKQHDIAVVVGASRQFANTIQEMDGQLEQRYTEMLQTAKNNRMQVIVVVAVVLLICLILLVLADRYIVYFVRTPLDQVKEYFQKIADGDLTFHIEPFGKNCPGQIYPYLIDMKDSLAKMVLQVRAGVEQINSGTGEIAVGNNDLSHRTEEQASSLEETVSSMEQLAETVSNNAENARAATAMVQNASQVAQQGESAMGEVVQIMQEISNKSGQIEEITGLIDGIAFQTNILALNAAVEAARAGEQGKGFAVVASEVRSLAQRSASAAKEIKTLIASSGEVIETGTRKVTAAGNTILGVSTSVNQIATLIEEIASASSEQATGIEHVKIAITQIDDATQQNSALVEESAATATALDEQANNLKKAVEIFKVA</sequence>
<evidence type="ECO:0000256" key="7">
    <source>
        <dbReference type="ARBA" id="ARBA00022989"/>
    </source>
</evidence>
<dbReference type="Pfam" id="PF00015">
    <property type="entry name" value="MCPsignal"/>
    <property type="match status" value="1"/>
</dbReference>
<evidence type="ECO:0000256" key="5">
    <source>
        <dbReference type="ARBA" id="ARBA00022519"/>
    </source>
</evidence>
<feature type="transmembrane region" description="Helical" evidence="13">
    <location>
        <begin position="12"/>
        <end position="33"/>
    </location>
</feature>
<gene>
    <name evidence="16" type="ORF">ACIKP9_03630</name>
</gene>
<accession>A0ABW8GMZ9</accession>
<keyword evidence="8 13" id="KW-0472">Membrane</keyword>
<reference evidence="16 17" key="1">
    <citation type="submission" date="2024-11" db="EMBL/GenBank/DDBJ databases">
        <authorList>
            <person name="Kaparullina E.N."/>
            <person name="Delegan Y.A."/>
            <person name="Doronina N.V."/>
        </authorList>
    </citation>
    <scope>NUCLEOTIDE SEQUENCE [LARGE SCALE GENOMIC DNA]</scope>
    <source>
        <strain evidence="16 17">7sh_L</strain>
    </source>
</reference>
<feature type="coiled-coil region" evidence="12">
    <location>
        <begin position="292"/>
        <end position="326"/>
    </location>
</feature>
<evidence type="ECO:0000259" key="15">
    <source>
        <dbReference type="PROSITE" id="PS50885"/>
    </source>
</evidence>
<dbReference type="CDD" id="cd11386">
    <property type="entry name" value="MCP_signal"/>
    <property type="match status" value="1"/>
</dbReference>
<keyword evidence="17" id="KW-1185">Reference proteome</keyword>
<evidence type="ECO:0000256" key="8">
    <source>
        <dbReference type="ARBA" id="ARBA00023136"/>
    </source>
</evidence>
<evidence type="ECO:0000313" key="16">
    <source>
        <dbReference type="EMBL" id="MFJ5445310.1"/>
    </source>
</evidence>
<keyword evidence="6 13" id="KW-0812">Transmembrane</keyword>
<evidence type="ECO:0000256" key="4">
    <source>
        <dbReference type="ARBA" id="ARBA00022500"/>
    </source>
</evidence>
<name>A0ABW8GMZ9_9PROT</name>
<dbReference type="InterPro" id="IPR035440">
    <property type="entry name" value="4HB_MCP_dom_sf"/>
</dbReference>
<dbReference type="PROSITE" id="PS50111">
    <property type="entry name" value="CHEMOTAXIS_TRANSDUC_2"/>
    <property type="match status" value="1"/>
</dbReference>
<dbReference type="InterPro" id="IPR004090">
    <property type="entry name" value="Chemotax_Me-accpt_rcpt"/>
</dbReference>
<keyword evidence="2" id="KW-1003">Cell membrane</keyword>
<evidence type="ECO:0000256" key="6">
    <source>
        <dbReference type="ARBA" id="ARBA00022692"/>
    </source>
</evidence>
<evidence type="ECO:0000256" key="11">
    <source>
        <dbReference type="PROSITE-ProRule" id="PRU00284"/>
    </source>
</evidence>
<dbReference type="SUPFAM" id="SSF58104">
    <property type="entry name" value="Methyl-accepting chemotaxis protein (MCP) signaling domain"/>
    <property type="match status" value="1"/>
</dbReference>
<evidence type="ECO:0000256" key="3">
    <source>
        <dbReference type="ARBA" id="ARBA00022481"/>
    </source>
</evidence>
<evidence type="ECO:0000259" key="14">
    <source>
        <dbReference type="PROSITE" id="PS50111"/>
    </source>
</evidence>
<comment type="subcellular location">
    <subcellularLocation>
        <location evidence="1">Cell inner membrane</location>
        <topology evidence="1">Multi-pass membrane protein</topology>
    </subcellularLocation>
</comment>
<keyword evidence="9 11" id="KW-0807">Transducer</keyword>
<keyword evidence="5" id="KW-0997">Cell inner membrane</keyword>
<evidence type="ECO:0000256" key="2">
    <source>
        <dbReference type="ARBA" id="ARBA00022475"/>
    </source>
</evidence>
<evidence type="ECO:0000256" key="13">
    <source>
        <dbReference type="SAM" id="Phobius"/>
    </source>
</evidence>
<keyword evidence="3" id="KW-0488">Methylation</keyword>
<dbReference type="Proteomes" id="UP001617669">
    <property type="component" value="Unassembled WGS sequence"/>
</dbReference>
<evidence type="ECO:0000256" key="1">
    <source>
        <dbReference type="ARBA" id="ARBA00004429"/>
    </source>
</evidence>
<dbReference type="InterPro" id="IPR051310">
    <property type="entry name" value="MCP_chemotaxis"/>
</dbReference>
<dbReference type="RefSeq" id="WP_400879402.1">
    <property type="nucleotide sequence ID" value="NZ_JBIWXY010000001.1"/>
</dbReference>
<evidence type="ECO:0000256" key="12">
    <source>
        <dbReference type="SAM" id="Coils"/>
    </source>
</evidence>
<comment type="similarity">
    <text evidence="10">Belongs to the methyl-accepting chemotaxis (MCP) protein family.</text>
</comment>
<dbReference type="SMART" id="SM00283">
    <property type="entry name" value="MA"/>
    <property type="match status" value="1"/>
</dbReference>
<evidence type="ECO:0000256" key="9">
    <source>
        <dbReference type="ARBA" id="ARBA00023224"/>
    </source>
</evidence>
<dbReference type="Gene3D" id="1.10.287.950">
    <property type="entry name" value="Methyl-accepting chemotaxis protein"/>
    <property type="match status" value="1"/>
</dbReference>
<dbReference type="PRINTS" id="PR00260">
    <property type="entry name" value="CHEMTRNSDUCR"/>
</dbReference>
<feature type="domain" description="HAMP" evidence="15">
    <location>
        <begin position="216"/>
        <end position="268"/>
    </location>
</feature>
<dbReference type="PANTHER" id="PTHR43531">
    <property type="entry name" value="PROTEIN ICFG"/>
    <property type="match status" value="1"/>
</dbReference>
<keyword evidence="12" id="KW-0175">Coiled coil</keyword>
<dbReference type="Pfam" id="PF02203">
    <property type="entry name" value="TarH"/>
    <property type="match status" value="1"/>
</dbReference>
<protein>
    <submittedName>
        <fullName evidence="16">Methyl-accepting chemotaxis protein</fullName>
    </submittedName>
</protein>
<dbReference type="PANTHER" id="PTHR43531:SF14">
    <property type="entry name" value="METHYL-ACCEPTING CHEMOTAXIS PROTEIN I-RELATED"/>
    <property type="match status" value="1"/>
</dbReference>
<evidence type="ECO:0000313" key="17">
    <source>
        <dbReference type="Proteomes" id="UP001617669"/>
    </source>
</evidence>
<dbReference type="SUPFAM" id="SSF47170">
    <property type="entry name" value="Aspartate receptor, ligand-binding domain"/>
    <property type="match status" value="1"/>
</dbReference>
<dbReference type="EMBL" id="JBIWXY010000001">
    <property type="protein sequence ID" value="MFJ5445310.1"/>
    <property type="molecule type" value="Genomic_DNA"/>
</dbReference>
<dbReference type="PROSITE" id="PS50885">
    <property type="entry name" value="HAMP"/>
    <property type="match status" value="1"/>
</dbReference>
<dbReference type="InterPro" id="IPR003660">
    <property type="entry name" value="HAMP_dom"/>
</dbReference>
<feature type="transmembrane region" description="Helical" evidence="13">
    <location>
        <begin position="190"/>
        <end position="210"/>
    </location>
</feature>
<dbReference type="InterPro" id="IPR003122">
    <property type="entry name" value="Tar_rcpt_lig-bd"/>
</dbReference>
<comment type="caution">
    <text evidence="16">The sequence shown here is derived from an EMBL/GenBank/DDBJ whole genome shotgun (WGS) entry which is preliminary data.</text>
</comment>
<feature type="domain" description="Methyl-accepting transducer" evidence="14">
    <location>
        <begin position="273"/>
        <end position="502"/>
    </location>
</feature>
<proteinExistence type="inferred from homology"/>
<keyword evidence="7 13" id="KW-1133">Transmembrane helix</keyword>
<keyword evidence="4" id="KW-0145">Chemotaxis</keyword>
<evidence type="ECO:0000256" key="10">
    <source>
        <dbReference type="ARBA" id="ARBA00029447"/>
    </source>
</evidence>